<keyword evidence="3" id="KW-1185">Reference proteome</keyword>
<evidence type="ECO:0000313" key="3">
    <source>
        <dbReference type="Proteomes" id="UP000236664"/>
    </source>
</evidence>
<organism evidence="2 3">
    <name type="scientific">Gibberella nygamai</name>
    <name type="common">Bean root rot disease fungus</name>
    <name type="synonym">Fusarium nygamai</name>
    <dbReference type="NCBI Taxonomy" id="42673"/>
    <lineage>
        <taxon>Eukaryota</taxon>
        <taxon>Fungi</taxon>
        <taxon>Dikarya</taxon>
        <taxon>Ascomycota</taxon>
        <taxon>Pezizomycotina</taxon>
        <taxon>Sordariomycetes</taxon>
        <taxon>Hypocreomycetidae</taxon>
        <taxon>Hypocreales</taxon>
        <taxon>Nectriaceae</taxon>
        <taxon>Fusarium</taxon>
        <taxon>Fusarium fujikuroi species complex</taxon>
    </lineage>
</organism>
<reference evidence="2 3" key="1">
    <citation type="submission" date="2017-06" db="EMBL/GenBank/DDBJ databases">
        <title>Genome of Fusarium nygamai isolate CS10214.</title>
        <authorList>
            <person name="Gardiner D.M."/>
            <person name="Obanor F."/>
            <person name="Kazan K."/>
        </authorList>
    </citation>
    <scope>NUCLEOTIDE SEQUENCE [LARGE SCALE GENOMIC DNA]</scope>
    <source>
        <strain evidence="2 3">CS10214</strain>
    </source>
</reference>
<feature type="coiled-coil region" evidence="1">
    <location>
        <begin position="52"/>
        <end position="100"/>
    </location>
</feature>
<dbReference type="AlphaFoldDB" id="A0A2K0WB55"/>
<dbReference type="Proteomes" id="UP000236664">
    <property type="component" value="Unassembled WGS sequence"/>
</dbReference>
<gene>
    <name evidence="2" type="ORF">FNYG_07120</name>
</gene>
<dbReference type="OrthoDB" id="5094079at2759"/>
<dbReference type="EMBL" id="MTQA01000090">
    <property type="protein sequence ID" value="PNP79504.1"/>
    <property type="molecule type" value="Genomic_DNA"/>
</dbReference>
<comment type="caution">
    <text evidence="2">The sequence shown here is derived from an EMBL/GenBank/DDBJ whole genome shotgun (WGS) entry which is preliminary data.</text>
</comment>
<sequence>MPMQQGSGTPHTGQKSWSNSQEFLYAIEESKTLIQAKIKEIVSELDQSRTATLQAEKEAEDYETSFKDLQKQFKVLKEESEQKDKRIEELEQALKHYDDRIFPDERRSWRGWDMRR</sequence>
<keyword evidence="1" id="KW-0175">Coiled coil</keyword>
<accession>A0A2K0WB55</accession>
<name>A0A2K0WB55_GIBNY</name>
<protein>
    <submittedName>
        <fullName evidence="2">Uncharacterized protein</fullName>
    </submittedName>
</protein>
<evidence type="ECO:0000256" key="1">
    <source>
        <dbReference type="SAM" id="Coils"/>
    </source>
</evidence>
<dbReference type="SUPFAM" id="SSF57997">
    <property type="entry name" value="Tropomyosin"/>
    <property type="match status" value="1"/>
</dbReference>
<proteinExistence type="predicted"/>
<evidence type="ECO:0000313" key="2">
    <source>
        <dbReference type="EMBL" id="PNP79504.1"/>
    </source>
</evidence>